<evidence type="ECO:0000256" key="5">
    <source>
        <dbReference type="SAM" id="MobiDB-lite"/>
    </source>
</evidence>
<evidence type="ECO:0000313" key="9">
    <source>
        <dbReference type="Proteomes" id="UP000245523"/>
    </source>
</evidence>
<keyword evidence="9" id="KW-1185">Reference proteome</keyword>
<reference evidence="8 9" key="1">
    <citation type="submission" date="2018-05" db="EMBL/GenBank/DDBJ databases">
        <title>Animal gut microbial communities from fecal samples from Wisconsin, USA.</title>
        <authorList>
            <person name="Neumann A."/>
        </authorList>
    </citation>
    <scope>NUCLEOTIDE SEQUENCE [LARGE SCALE GENOMIC DNA]</scope>
    <source>
        <strain evidence="8 9">UWS4</strain>
    </source>
</reference>
<comment type="caution">
    <text evidence="8">The sequence shown here is derived from an EMBL/GenBank/DDBJ whole genome shotgun (WGS) entry which is preliminary data.</text>
</comment>
<dbReference type="EMBL" id="QGHD01000008">
    <property type="protein sequence ID" value="PWL03213.1"/>
    <property type="molecule type" value="Genomic_DNA"/>
</dbReference>
<feature type="compositionally biased region" description="Pro residues" evidence="5">
    <location>
        <begin position="279"/>
        <end position="291"/>
    </location>
</feature>
<dbReference type="Pfam" id="PF00722">
    <property type="entry name" value="Glyco_hydro_16"/>
    <property type="match status" value="1"/>
</dbReference>
<evidence type="ECO:0000313" key="8">
    <source>
        <dbReference type="EMBL" id="PWL03213.1"/>
    </source>
</evidence>
<keyword evidence="4" id="KW-0326">Glycosidase</keyword>
<keyword evidence="3 8" id="KW-0378">Hydrolase</keyword>
<evidence type="ECO:0000259" key="7">
    <source>
        <dbReference type="PROSITE" id="PS51762"/>
    </source>
</evidence>
<dbReference type="Gene3D" id="2.60.120.200">
    <property type="match status" value="1"/>
</dbReference>
<dbReference type="SUPFAM" id="SSF49899">
    <property type="entry name" value="Concanavalin A-like lectins/glucanases"/>
    <property type="match status" value="1"/>
</dbReference>
<evidence type="ECO:0000256" key="3">
    <source>
        <dbReference type="ARBA" id="ARBA00022801"/>
    </source>
</evidence>
<feature type="signal peptide" evidence="6">
    <location>
        <begin position="1"/>
        <end position="21"/>
    </location>
</feature>
<dbReference type="PRINTS" id="PR00737">
    <property type="entry name" value="GLHYDRLASE16"/>
</dbReference>
<accession>A0ABX5LPH5</accession>
<dbReference type="PANTHER" id="PTHR10963">
    <property type="entry name" value="GLYCOSYL HYDROLASE-RELATED"/>
    <property type="match status" value="1"/>
</dbReference>
<dbReference type="PANTHER" id="PTHR10963:SF22">
    <property type="entry name" value="GLYCOSIDASE CRH2-RELATED"/>
    <property type="match status" value="1"/>
</dbReference>
<dbReference type="InterPro" id="IPR050546">
    <property type="entry name" value="Glycosyl_Hydrlase_16"/>
</dbReference>
<evidence type="ECO:0000256" key="1">
    <source>
        <dbReference type="ARBA" id="ARBA00006865"/>
    </source>
</evidence>
<gene>
    <name evidence="8" type="ORF">B0H50_10856</name>
</gene>
<organism evidence="8 9">
    <name type="scientific">Hallerella porci</name>
    <dbReference type="NCBI Taxonomy" id="1945871"/>
    <lineage>
        <taxon>Bacteria</taxon>
        <taxon>Pseudomonadati</taxon>
        <taxon>Fibrobacterota</taxon>
        <taxon>Fibrobacteria</taxon>
        <taxon>Fibrobacterales</taxon>
        <taxon>Fibrobacteraceae</taxon>
        <taxon>Hallerella</taxon>
    </lineage>
</organism>
<dbReference type="InterPro" id="IPR008264">
    <property type="entry name" value="Beta_glucanase"/>
</dbReference>
<evidence type="ECO:0000256" key="6">
    <source>
        <dbReference type="SAM" id="SignalP"/>
    </source>
</evidence>
<feature type="chain" id="PRO_5045422834" evidence="6">
    <location>
        <begin position="22"/>
        <end position="331"/>
    </location>
</feature>
<comment type="similarity">
    <text evidence="1">Belongs to the glycosyl hydrolase 16 family.</text>
</comment>
<feature type="domain" description="GH16" evidence="7">
    <location>
        <begin position="1"/>
        <end position="199"/>
    </location>
</feature>
<evidence type="ECO:0000256" key="2">
    <source>
        <dbReference type="ARBA" id="ARBA00022729"/>
    </source>
</evidence>
<name>A0ABX5LPH5_9BACT</name>
<evidence type="ECO:0000256" key="4">
    <source>
        <dbReference type="ARBA" id="ARBA00023295"/>
    </source>
</evidence>
<dbReference type="InterPro" id="IPR013320">
    <property type="entry name" value="ConA-like_dom_sf"/>
</dbReference>
<dbReference type="InterPro" id="IPR000757">
    <property type="entry name" value="Beta-glucanase-like"/>
</dbReference>
<dbReference type="Proteomes" id="UP000245523">
    <property type="component" value="Unassembled WGS sequence"/>
</dbReference>
<proteinExistence type="inferred from homology"/>
<dbReference type="PROSITE" id="PS51762">
    <property type="entry name" value="GH16_2"/>
    <property type="match status" value="1"/>
</dbReference>
<protein>
    <submittedName>
        <fullName evidence="8">Glycosyl hydrolase family 16</fullName>
    </submittedName>
</protein>
<dbReference type="GO" id="GO:0016787">
    <property type="term" value="F:hydrolase activity"/>
    <property type="evidence" value="ECO:0007669"/>
    <property type="project" value="UniProtKB-KW"/>
</dbReference>
<sequence>MKFQKVLMILSTGIFAATAMAQSKNYSGAELYTNETQMYGKYEARMMMATGSGLVSSMFLYHNDSYMGGAEPWVEVDIEILGKAPQKFQSNIITGSAEKKVTSEKIHSLPTAANAAYHTYGMEWTPDYVAWFIDGELVRKAKRDSSDSKGQVQALVRPQDLRFNLWSSEDAGWVGAWNDAILPVHQFINWVKVYKYTPGAGENGSDFTLSWTDNFDTFDASRWNCGEWTFDGNRVDLKQENATVKDGYMVLSLTKAGNEGFYGTVPVDTESSNTENPPVVNPPIVNPPVVNPPVDTTTAIRKSAVRSHGNSHPEYLKTYDLIGRSKGKRKK</sequence>
<keyword evidence="2 6" id="KW-0732">Signal</keyword>
<feature type="region of interest" description="Disordered" evidence="5">
    <location>
        <begin position="269"/>
        <end position="292"/>
    </location>
</feature>